<name>A0ABS0WAG6_9ALTE</name>
<dbReference type="InterPro" id="IPR001296">
    <property type="entry name" value="Glyco_trans_1"/>
</dbReference>
<reference evidence="2 3" key="1">
    <citation type="submission" date="2020-12" db="EMBL/GenBank/DDBJ databases">
        <title>Draft genome sequences of nine environmental bacterial isolates colonizing plastic.</title>
        <authorList>
            <person name="Borre I."/>
            <person name="Sonnenschein E.C."/>
        </authorList>
    </citation>
    <scope>NUCLEOTIDE SEQUENCE [LARGE SCALE GENOMIC DNA]</scope>
    <source>
        <strain evidence="2 3">IB30</strain>
    </source>
</reference>
<protein>
    <submittedName>
        <fullName evidence="2">Glycosyltransferase family 4 protein</fullName>
    </submittedName>
</protein>
<sequence>MEKIGLYCNWKVKAESNGFYINPIHAKYLDALLQKKYQVTLMSNTCCERVEGEIYYPYSEVSLVKLPNFNSYMKGFLYIKSIIFGCLKLLKNNDRIYIRTFEPASWLFSLLNFTGSNLHYHIVSNPISVILANRDVPKLIRYIRVGIFYPEYILTLVAAKANHFTCNGASVLSNLPKFFRKSARVIIESSLSQGDFYQNISRDNLPVTKILCVGYIRPAKGVDVLIKALKVIAENHNVTLSIVGDGSYKGEMIALAEGLNVHDICEFHGFVPTGQDLNEFYRSHDIFVMPSFSETGPRVVLEAMANSIYCISTDVGYAPDVLSKERGMIIPINSVSHIVDSVTYFINNRTDLNDKISSSYHYSKSFTLRSFFEDVFKD</sequence>
<dbReference type="SUPFAM" id="SSF53756">
    <property type="entry name" value="UDP-Glycosyltransferase/glycogen phosphorylase"/>
    <property type="match status" value="1"/>
</dbReference>
<dbReference type="Pfam" id="PF00534">
    <property type="entry name" value="Glycos_transf_1"/>
    <property type="match status" value="1"/>
</dbReference>
<dbReference type="Proteomes" id="UP000649232">
    <property type="component" value="Unassembled WGS sequence"/>
</dbReference>
<feature type="domain" description="Glycosyl transferase family 1" evidence="1">
    <location>
        <begin position="208"/>
        <end position="356"/>
    </location>
</feature>
<dbReference type="EMBL" id="JAEILT010000003">
    <property type="protein sequence ID" value="MBJ2135412.1"/>
    <property type="molecule type" value="Genomic_DNA"/>
</dbReference>
<dbReference type="InterPro" id="IPR050194">
    <property type="entry name" value="Glycosyltransferase_grp1"/>
</dbReference>
<dbReference type="CDD" id="cd03801">
    <property type="entry name" value="GT4_PimA-like"/>
    <property type="match status" value="1"/>
</dbReference>
<evidence type="ECO:0000313" key="2">
    <source>
        <dbReference type="EMBL" id="MBJ2135412.1"/>
    </source>
</evidence>
<dbReference type="RefSeq" id="WP_198823613.1">
    <property type="nucleotide sequence ID" value="NZ_JAEILT010000003.1"/>
</dbReference>
<dbReference type="PANTHER" id="PTHR45947">
    <property type="entry name" value="SULFOQUINOVOSYL TRANSFERASE SQD2"/>
    <property type="match status" value="1"/>
</dbReference>
<evidence type="ECO:0000313" key="3">
    <source>
        <dbReference type="Proteomes" id="UP000649232"/>
    </source>
</evidence>
<dbReference type="Gene3D" id="3.40.50.2000">
    <property type="entry name" value="Glycogen Phosphorylase B"/>
    <property type="match status" value="2"/>
</dbReference>
<organism evidence="2 3">
    <name type="scientific">Paraglaciecola chathamensis</name>
    <dbReference type="NCBI Taxonomy" id="368405"/>
    <lineage>
        <taxon>Bacteria</taxon>
        <taxon>Pseudomonadati</taxon>
        <taxon>Pseudomonadota</taxon>
        <taxon>Gammaproteobacteria</taxon>
        <taxon>Alteromonadales</taxon>
        <taxon>Alteromonadaceae</taxon>
        <taxon>Paraglaciecola</taxon>
    </lineage>
</organism>
<comment type="caution">
    <text evidence="2">The sequence shown here is derived from an EMBL/GenBank/DDBJ whole genome shotgun (WGS) entry which is preliminary data.</text>
</comment>
<dbReference type="PANTHER" id="PTHR45947:SF3">
    <property type="entry name" value="SULFOQUINOVOSYL TRANSFERASE SQD2"/>
    <property type="match status" value="1"/>
</dbReference>
<accession>A0ABS0WAG6</accession>
<evidence type="ECO:0000259" key="1">
    <source>
        <dbReference type="Pfam" id="PF00534"/>
    </source>
</evidence>
<gene>
    <name evidence="2" type="ORF">JEU11_03015</name>
</gene>
<proteinExistence type="predicted"/>